<dbReference type="OrthoDB" id="582306at2"/>
<dbReference type="AlphaFoldDB" id="A0A1J4N8D5"/>
<evidence type="ECO:0000256" key="1">
    <source>
        <dbReference type="SAM" id="Phobius"/>
    </source>
</evidence>
<name>A0A1J4N8D5_9ACTN</name>
<feature type="transmembrane region" description="Helical" evidence="1">
    <location>
        <begin position="20"/>
        <end position="39"/>
    </location>
</feature>
<comment type="caution">
    <text evidence="2">The sequence shown here is derived from an EMBL/GenBank/DDBJ whole genome shotgun (WGS) entry which is preliminary data.</text>
</comment>
<accession>A0A1J4N8D5</accession>
<sequence length="146" mass="15942">MKLSADLTRPDSRFQNLLSLRAATYLGVAGALLTVVVAGWPQVGLVLGCLSVVGLYSVYPALSLVWGTRAERLTEWAFLGAAVVSIALAVTVSGRWLALGWALHGVWDLLHHHDRHVLGLRGIPPWYVHMCWIWDLLAALGLLLVL</sequence>
<organism evidence="2 3">
    <name type="scientific">Nocardioides luteus</name>
    <dbReference type="NCBI Taxonomy" id="1844"/>
    <lineage>
        <taxon>Bacteria</taxon>
        <taxon>Bacillati</taxon>
        <taxon>Actinomycetota</taxon>
        <taxon>Actinomycetes</taxon>
        <taxon>Propionibacteriales</taxon>
        <taxon>Nocardioidaceae</taxon>
        <taxon>Nocardioides</taxon>
    </lineage>
</organism>
<feature type="transmembrane region" description="Helical" evidence="1">
    <location>
        <begin position="126"/>
        <end position="145"/>
    </location>
</feature>
<evidence type="ECO:0000313" key="2">
    <source>
        <dbReference type="EMBL" id="OIJ27215.1"/>
    </source>
</evidence>
<keyword evidence="1" id="KW-0472">Membrane</keyword>
<keyword evidence="1" id="KW-1133">Transmembrane helix</keyword>
<dbReference type="RefSeq" id="WP_045551868.1">
    <property type="nucleotide sequence ID" value="NZ_JZDQ02000010.1"/>
</dbReference>
<dbReference type="Proteomes" id="UP000033772">
    <property type="component" value="Unassembled WGS sequence"/>
</dbReference>
<keyword evidence="3" id="KW-1185">Reference proteome</keyword>
<protein>
    <submittedName>
        <fullName evidence="2">Uncharacterized protein</fullName>
    </submittedName>
</protein>
<gene>
    <name evidence="2" type="ORF">UG56_009175</name>
</gene>
<feature type="transmembrane region" description="Helical" evidence="1">
    <location>
        <begin position="78"/>
        <end position="106"/>
    </location>
</feature>
<evidence type="ECO:0000313" key="3">
    <source>
        <dbReference type="Proteomes" id="UP000033772"/>
    </source>
</evidence>
<dbReference type="STRING" id="1844.UG56_009175"/>
<dbReference type="EMBL" id="JZDQ02000010">
    <property type="protein sequence ID" value="OIJ27215.1"/>
    <property type="molecule type" value="Genomic_DNA"/>
</dbReference>
<keyword evidence="1" id="KW-0812">Transmembrane</keyword>
<reference evidence="2" key="1">
    <citation type="submission" date="2016-10" db="EMBL/GenBank/DDBJ databases">
        <title>Draft Genome Sequence of Nocardioides luteus Strain BAFB, an Alkane-Degrading Bacterium Isolated from JP-7 Polluted Soil.</title>
        <authorList>
            <person name="Brown L."/>
            <person name="Ruiz O.N."/>
            <person name="Gunasekera T."/>
        </authorList>
    </citation>
    <scope>NUCLEOTIDE SEQUENCE [LARGE SCALE GENOMIC DNA]</scope>
    <source>
        <strain evidence="2">BAFB</strain>
    </source>
</reference>
<proteinExistence type="predicted"/>
<feature type="transmembrane region" description="Helical" evidence="1">
    <location>
        <begin position="45"/>
        <end position="66"/>
    </location>
</feature>